<organism evidence="2 4">
    <name type="scientific">Didymodactylos carnosus</name>
    <dbReference type="NCBI Taxonomy" id="1234261"/>
    <lineage>
        <taxon>Eukaryota</taxon>
        <taxon>Metazoa</taxon>
        <taxon>Spiralia</taxon>
        <taxon>Gnathifera</taxon>
        <taxon>Rotifera</taxon>
        <taxon>Eurotatoria</taxon>
        <taxon>Bdelloidea</taxon>
        <taxon>Philodinida</taxon>
        <taxon>Philodinidae</taxon>
        <taxon>Didymodactylos</taxon>
    </lineage>
</organism>
<feature type="non-terminal residue" evidence="2">
    <location>
        <position position="1"/>
    </location>
</feature>
<protein>
    <recommendedName>
        <fullName evidence="1">GEVED domain-containing protein</fullName>
    </recommendedName>
</protein>
<dbReference type="EMBL" id="CAJOBC010029701">
    <property type="protein sequence ID" value="CAF4084336.1"/>
    <property type="molecule type" value="Genomic_DNA"/>
</dbReference>
<comment type="caution">
    <text evidence="2">The sequence shown here is derived from an EMBL/GenBank/DDBJ whole genome shotgun (WGS) entry which is preliminary data.</text>
</comment>
<evidence type="ECO:0000313" key="2">
    <source>
        <dbReference type="EMBL" id="CAF1285016.1"/>
    </source>
</evidence>
<evidence type="ECO:0000313" key="3">
    <source>
        <dbReference type="EMBL" id="CAF4084336.1"/>
    </source>
</evidence>
<proteinExistence type="predicted"/>
<name>A0A815CKP1_9BILA</name>
<dbReference type="InterPro" id="IPR045474">
    <property type="entry name" value="GEVED"/>
</dbReference>
<dbReference type="Proteomes" id="UP000681722">
    <property type="component" value="Unassembled WGS sequence"/>
</dbReference>
<dbReference type="OrthoDB" id="10058960at2759"/>
<dbReference type="EMBL" id="CAJNOQ010011780">
    <property type="protein sequence ID" value="CAF1285016.1"/>
    <property type="molecule type" value="Genomic_DNA"/>
</dbReference>
<dbReference type="Proteomes" id="UP000663829">
    <property type="component" value="Unassembled WGS sequence"/>
</dbReference>
<accession>A0A815CKP1</accession>
<dbReference type="AlphaFoldDB" id="A0A815CKP1"/>
<evidence type="ECO:0000313" key="4">
    <source>
        <dbReference type="Proteomes" id="UP000663829"/>
    </source>
</evidence>
<gene>
    <name evidence="2" type="ORF">GPM918_LOCUS27745</name>
    <name evidence="3" type="ORF">SRO942_LOCUS28125</name>
</gene>
<sequence length="217" mass="23971">DSPSSHDSHGSANGEDVPADVRVPYLALSDGVCSLTNGKIVLVIMAGEQGTQIRDNTPANTVPSQNQNRHHLAVTLYENAMYRLRIQLDCPQRSVRGPFDKNCNLAQDVNVWIDLNNDGRYDEAESRVPYRWPLHGSMPLGIYDLEINIPIIDGQSTKSGSHGMRIVVMPSEEYRRKCGNTDYSETQEFTVNIILAVTRGGAVNIIPAVTQEGNAFF</sequence>
<evidence type="ECO:0000259" key="1">
    <source>
        <dbReference type="Pfam" id="PF20009"/>
    </source>
</evidence>
<feature type="domain" description="GEVED" evidence="1">
    <location>
        <begin position="109"/>
        <end position="192"/>
    </location>
</feature>
<dbReference type="Pfam" id="PF20009">
    <property type="entry name" value="GEVED"/>
    <property type="match status" value="1"/>
</dbReference>
<reference evidence="2" key="1">
    <citation type="submission" date="2021-02" db="EMBL/GenBank/DDBJ databases">
        <authorList>
            <person name="Nowell W R."/>
        </authorList>
    </citation>
    <scope>NUCLEOTIDE SEQUENCE</scope>
</reference>
<keyword evidence="4" id="KW-1185">Reference proteome</keyword>